<comment type="caution">
    <text evidence="1">The sequence shown here is derived from an EMBL/GenBank/DDBJ whole genome shotgun (WGS) entry which is preliminary data.</text>
</comment>
<name>A0ACC3D3T8_9PEZI</name>
<organism evidence="1 2">
    <name type="scientific">Coniosporium uncinatum</name>
    <dbReference type="NCBI Taxonomy" id="93489"/>
    <lineage>
        <taxon>Eukaryota</taxon>
        <taxon>Fungi</taxon>
        <taxon>Dikarya</taxon>
        <taxon>Ascomycota</taxon>
        <taxon>Pezizomycotina</taxon>
        <taxon>Dothideomycetes</taxon>
        <taxon>Dothideomycetes incertae sedis</taxon>
        <taxon>Coniosporium</taxon>
    </lineage>
</organism>
<dbReference type="Proteomes" id="UP001186974">
    <property type="component" value="Unassembled WGS sequence"/>
</dbReference>
<dbReference type="EMBL" id="JAWDJW010007877">
    <property type="protein sequence ID" value="KAK3061379.1"/>
    <property type="molecule type" value="Genomic_DNA"/>
</dbReference>
<sequence length="589" mass="64164">MAEAESSDPASEPIAAQDSSSPSSGSLAFLVHSQDTLQRGAPPDVDNKSLARQKRRRTSPEDQRTLEAEYLKNPKPDKAARMEIVTRVALGEKEVQIWFQNRRQNSRRKSKPLLPEEIYPHLRTGTEASSADFTRMPQASQESEQEDGTDEVQEDSMAQLGDCDAPAEPSAAVAIAQAILNKGLISASKSPELEATDGSQPMEPTSNVSPVEHPPSATQPTELFGSQQAFSSQASQGTEDRLKPASGWIANRRSASFVHQEENSQPSAASFIFSQDVDQTTPSNRSLKRTGSSVLRLSMTSEGKAVLKDPYDSPSPPRSQPTPTHLPGGSLRRSYSAAGLNDKLRRAEDDLLTARKFQRTSSGRSRDSRAWEFWCDSEARNALVEKADQEGSGSAADAIGLMRSNSRGALKANPNRRNIQVLSQAATPVKRTKDGKIISKARSGLARSQSSVGRLQSKQGSTEKGDDVDSDEFERLNTESDKENMEPDLQDSRQRRPLQASQAASRGILKENMQIPSQRSSLGALMARDRRHKGIQGGSAGLDEEVTSFMGQQREDDDSSGRTSVETVSAEDDLECVSGLLKLSQGNWR</sequence>
<reference evidence="1" key="1">
    <citation type="submission" date="2024-09" db="EMBL/GenBank/DDBJ databases">
        <title>Black Yeasts Isolated from many extreme environments.</title>
        <authorList>
            <person name="Coleine C."/>
            <person name="Stajich J.E."/>
            <person name="Selbmann L."/>
        </authorList>
    </citation>
    <scope>NUCLEOTIDE SEQUENCE</scope>
    <source>
        <strain evidence="1">CCFEE 5737</strain>
    </source>
</reference>
<keyword evidence="2" id="KW-1185">Reference proteome</keyword>
<proteinExistence type="predicted"/>
<gene>
    <name evidence="1" type="ORF">LTS18_006383</name>
</gene>
<protein>
    <submittedName>
        <fullName evidence="1">Uncharacterized protein</fullName>
    </submittedName>
</protein>
<evidence type="ECO:0000313" key="2">
    <source>
        <dbReference type="Proteomes" id="UP001186974"/>
    </source>
</evidence>
<accession>A0ACC3D3T8</accession>
<evidence type="ECO:0000313" key="1">
    <source>
        <dbReference type="EMBL" id="KAK3061379.1"/>
    </source>
</evidence>